<dbReference type="SUPFAM" id="SSF52402">
    <property type="entry name" value="Adenine nucleotide alpha hydrolases-like"/>
    <property type="match status" value="1"/>
</dbReference>
<evidence type="ECO:0000256" key="2">
    <source>
        <dbReference type="ARBA" id="ARBA00022598"/>
    </source>
</evidence>
<accession>A0A2P6TQ55</accession>
<dbReference type="PANTHER" id="PTHR43033">
    <property type="entry name" value="TRNA(ILE)-LYSIDINE SYNTHASE-RELATED"/>
    <property type="match status" value="1"/>
</dbReference>
<dbReference type="GO" id="GO:0005524">
    <property type="term" value="F:ATP binding"/>
    <property type="evidence" value="ECO:0007669"/>
    <property type="project" value="UniProtKB-KW"/>
</dbReference>
<dbReference type="AlphaFoldDB" id="A0A2P6TQ55"/>
<evidence type="ECO:0000256" key="7">
    <source>
        <dbReference type="SAM" id="MobiDB-lite"/>
    </source>
</evidence>
<feature type="region of interest" description="Disordered" evidence="7">
    <location>
        <begin position="386"/>
        <end position="438"/>
    </location>
</feature>
<feature type="compositionally biased region" description="Low complexity" evidence="7">
    <location>
        <begin position="400"/>
        <end position="409"/>
    </location>
</feature>
<feature type="region of interest" description="Disordered" evidence="7">
    <location>
        <begin position="226"/>
        <end position="264"/>
    </location>
</feature>
<comment type="caution">
    <text evidence="9">The sequence shown here is derived from an EMBL/GenBank/DDBJ whole genome shotgun (WGS) entry which is preliminary data.</text>
</comment>
<keyword evidence="3" id="KW-0819">tRNA processing</keyword>
<evidence type="ECO:0000313" key="10">
    <source>
        <dbReference type="Proteomes" id="UP000239899"/>
    </source>
</evidence>
<evidence type="ECO:0000256" key="6">
    <source>
        <dbReference type="ARBA" id="ARBA00048539"/>
    </source>
</evidence>
<keyword evidence="2" id="KW-0436">Ligase</keyword>
<evidence type="ECO:0000256" key="4">
    <source>
        <dbReference type="ARBA" id="ARBA00022741"/>
    </source>
</evidence>
<dbReference type="STRING" id="3076.A0A2P6TQ55"/>
<dbReference type="Pfam" id="PF01171">
    <property type="entry name" value="ATP_bind_3"/>
    <property type="match status" value="1"/>
</dbReference>
<comment type="catalytic activity">
    <reaction evidence="6">
        <text>cytidine(34) in tRNA(Ile2) + L-lysine + ATP = lysidine(34) in tRNA(Ile2) + AMP + diphosphate + H(+)</text>
        <dbReference type="Rhea" id="RHEA:43744"/>
        <dbReference type="Rhea" id="RHEA-COMP:10625"/>
        <dbReference type="Rhea" id="RHEA-COMP:10670"/>
        <dbReference type="ChEBI" id="CHEBI:15378"/>
        <dbReference type="ChEBI" id="CHEBI:30616"/>
        <dbReference type="ChEBI" id="CHEBI:32551"/>
        <dbReference type="ChEBI" id="CHEBI:33019"/>
        <dbReference type="ChEBI" id="CHEBI:82748"/>
        <dbReference type="ChEBI" id="CHEBI:83665"/>
        <dbReference type="ChEBI" id="CHEBI:456215"/>
        <dbReference type="EC" id="6.3.4.19"/>
    </reaction>
</comment>
<evidence type="ECO:0000256" key="5">
    <source>
        <dbReference type="ARBA" id="ARBA00022840"/>
    </source>
</evidence>
<evidence type="ECO:0000256" key="3">
    <source>
        <dbReference type="ARBA" id="ARBA00022694"/>
    </source>
</evidence>
<dbReference type="Gene3D" id="3.40.50.620">
    <property type="entry name" value="HUPs"/>
    <property type="match status" value="1"/>
</dbReference>
<name>A0A2P6TQ55_CHLSO</name>
<sequence length="438" mass="48171">MASGSGPLGRFVSALRGCGVQPGDRVAVALSGGPDSLALAAMTVWWHGFTRSREAPLALIVDHQLRPESSEEAAAVARRAEELGMQARVLRVDWPAGQLPSLGEKMAAAREARYDLLLRACGEAERGALLLAHHADDQAETFLLRLMHASGVLGLACMPPAADKRTEWGRVRLLRPLLDFRKSELEDYCRQRGLEYVVDPTNAELSFHRNRIRHVLQLATLQQEKDAQASSGGSLESQASQHEELPSAPRKRQPRPRQRMTQAQLKRQWLEQQPWFLNWDKRLEQVADALRPLRFALLDASCFAGLDEPVAVGALSRILQAVSGRKYPPPLTHTVRLHTRLLPGRLDATYTGGGCLVRRLPRCKGRYLVCVTESDWPAAEAALAQLPPPTTAEAERRQQKQQQRQAEAQLDSLPSSNMAGAEGDKGEASLPVPPATPA</sequence>
<reference evidence="9 10" key="1">
    <citation type="journal article" date="2018" name="Plant J.">
        <title>Genome sequences of Chlorella sorokiniana UTEX 1602 and Micractinium conductrix SAG 241.80: implications to maltose excretion by a green alga.</title>
        <authorList>
            <person name="Arriola M.B."/>
            <person name="Velmurugan N."/>
            <person name="Zhang Y."/>
            <person name="Plunkett M.H."/>
            <person name="Hondzo H."/>
            <person name="Barney B.M."/>
        </authorList>
    </citation>
    <scope>NUCLEOTIDE SEQUENCE [LARGE SCALE GENOMIC DNA]</scope>
    <source>
        <strain evidence="10">UTEX 1602</strain>
    </source>
</reference>
<dbReference type="EC" id="6.3.4.19" evidence="1"/>
<dbReference type="InterPro" id="IPR012795">
    <property type="entry name" value="tRNA_Ile_lys_synt_N"/>
</dbReference>
<dbReference type="InterPro" id="IPR011063">
    <property type="entry name" value="TilS/TtcA_N"/>
</dbReference>
<dbReference type="EMBL" id="LHPG02000009">
    <property type="protein sequence ID" value="PRW56165.1"/>
    <property type="molecule type" value="Genomic_DNA"/>
</dbReference>
<dbReference type="Proteomes" id="UP000239899">
    <property type="component" value="Unassembled WGS sequence"/>
</dbReference>
<organism evidence="9 10">
    <name type="scientific">Chlorella sorokiniana</name>
    <name type="common">Freshwater green alga</name>
    <dbReference type="NCBI Taxonomy" id="3076"/>
    <lineage>
        <taxon>Eukaryota</taxon>
        <taxon>Viridiplantae</taxon>
        <taxon>Chlorophyta</taxon>
        <taxon>core chlorophytes</taxon>
        <taxon>Trebouxiophyceae</taxon>
        <taxon>Chlorellales</taxon>
        <taxon>Chlorellaceae</taxon>
        <taxon>Chlorella clade</taxon>
        <taxon>Chlorella</taxon>
    </lineage>
</organism>
<evidence type="ECO:0000256" key="1">
    <source>
        <dbReference type="ARBA" id="ARBA00013267"/>
    </source>
</evidence>
<dbReference type="InterPro" id="IPR012094">
    <property type="entry name" value="tRNA_Ile_lys_synt"/>
</dbReference>
<evidence type="ECO:0000313" key="9">
    <source>
        <dbReference type="EMBL" id="PRW56165.1"/>
    </source>
</evidence>
<proteinExistence type="inferred from homology"/>
<dbReference type="OrthoDB" id="511782at2759"/>
<evidence type="ECO:0000259" key="8">
    <source>
        <dbReference type="Pfam" id="PF01171"/>
    </source>
</evidence>
<gene>
    <name evidence="9" type="ORF">C2E21_4934</name>
</gene>
<dbReference type="GO" id="GO:0032267">
    <property type="term" value="F:tRNA(Ile)-lysidine synthase activity"/>
    <property type="evidence" value="ECO:0007669"/>
    <property type="project" value="UniProtKB-EC"/>
</dbReference>
<keyword evidence="5" id="KW-0067">ATP-binding</keyword>
<dbReference type="CDD" id="cd01992">
    <property type="entry name" value="TilS_N"/>
    <property type="match status" value="1"/>
</dbReference>
<dbReference type="PANTHER" id="PTHR43033:SF5">
    <property type="entry name" value="TRNA(ILE)-LYSIDINE SYNTHETASE"/>
    <property type="match status" value="1"/>
</dbReference>
<keyword evidence="4" id="KW-0547">Nucleotide-binding</keyword>
<feature type="domain" description="tRNA(Ile)-lysidine/2-thiocytidine synthase N-terminal" evidence="8">
    <location>
        <begin position="26"/>
        <end position="214"/>
    </location>
</feature>
<dbReference type="HAMAP" id="MF_01161">
    <property type="entry name" value="tRNA_Ile_lys_synt"/>
    <property type="match status" value="1"/>
</dbReference>
<dbReference type="InterPro" id="IPR014729">
    <property type="entry name" value="Rossmann-like_a/b/a_fold"/>
</dbReference>
<dbReference type="GO" id="GO:0008033">
    <property type="term" value="P:tRNA processing"/>
    <property type="evidence" value="ECO:0007669"/>
    <property type="project" value="UniProtKB-KW"/>
</dbReference>
<protein>
    <recommendedName>
        <fullName evidence="1">tRNA(Ile)-lysidine synthetase</fullName>
        <ecNumber evidence="1">6.3.4.19</ecNumber>
    </recommendedName>
</protein>
<feature type="compositionally biased region" description="Polar residues" evidence="7">
    <location>
        <begin position="228"/>
        <end position="240"/>
    </location>
</feature>
<keyword evidence="10" id="KW-1185">Reference proteome</keyword>
<dbReference type="NCBIfam" id="TIGR02432">
    <property type="entry name" value="lysidine_TilS_N"/>
    <property type="match status" value="1"/>
</dbReference>
<feature type="compositionally biased region" description="Basic residues" evidence="7">
    <location>
        <begin position="249"/>
        <end position="258"/>
    </location>
</feature>